<dbReference type="InterPro" id="IPR053187">
    <property type="entry name" value="Notoamide_regulator"/>
</dbReference>
<dbReference type="EMBL" id="MTQA01000603">
    <property type="protein sequence ID" value="PNP54824.1"/>
    <property type="molecule type" value="Genomic_DNA"/>
</dbReference>
<feature type="domain" description="Xylanolytic transcriptional activator regulatory" evidence="2">
    <location>
        <begin position="28"/>
        <end position="186"/>
    </location>
</feature>
<dbReference type="Proteomes" id="UP000236664">
    <property type="component" value="Unassembled WGS sequence"/>
</dbReference>
<evidence type="ECO:0000313" key="4">
    <source>
        <dbReference type="Proteomes" id="UP000236664"/>
    </source>
</evidence>
<dbReference type="InterPro" id="IPR007219">
    <property type="entry name" value="XnlR_reg_dom"/>
</dbReference>
<reference evidence="3 4" key="1">
    <citation type="submission" date="2017-06" db="EMBL/GenBank/DDBJ databases">
        <title>Genome of Fusarium nygamai isolate CS10214.</title>
        <authorList>
            <person name="Gardiner D.M."/>
            <person name="Obanor F."/>
            <person name="Kazan K."/>
        </authorList>
    </citation>
    <scope>NUCLEOTIDE SEQUENCE [LARGE SCALE GENOMIC DNA]</scope>
    <source>
        <strain evidence="3 4">CS10214</strain>
    </source>
</reference>
<name>A0A2K0UAP2_GIBNY</name>
<dbReference type="PANTHER" id="PTHR47256:SF1">
    <property type="entry name" value="ZN(II)2CYS6 TRANSCRIPTION FACTOR (EUROFUNG)"/>
    <property type="match status" value="1"/>
</dbReference>
<dbReference type="CDD" id="cd12148">
    <property type="entry name" value="fungal_TF_MHR"/>
    <property type="match status" value="1"/>
</dbReference>
<protein>
    <recommendedName>
        <fullName evidence="2">Xylanolytic transcriptional activator regulatory domain-containing protein</fullName>
    </recommendedName>
</protein>
<evidence type="ECO:0000259" key="2">
    <source>
        <dbReference type="Pfam" id="PF04082"/>
    </source>
</evidence>
<sequence length="289" mass="32851">MVDPHLDQIKAADWTSIIKDNKSLRKLLQTYFLTEYTFFPAFQKDYFLQDMASGRKEYCSPLLVHAVLASACHGYSSTNHRSRFWNPETLGYRCLAEARRLWELEIGHAQLTTIQAAIVLAIVYDANGRDEEGRAYLAQAVAAAHAIQLFSPQKNGDDREFNCRAITAWALFGLQAVHSFHVFKAPLLSMPPSIPLPGQDKCYGDFVLRFPAAKGPVSVNYANTFRTLSEFRLIMNDVAAVFFSEMKNAPNSTVDRIKGFCIRLDSWYQTLPPDLKTREISFPWQLKLQ</sequence>
<comment type="caution">
    <text evidence="3">The sequence shown here is derived from an EMBL/GenBank/DDBJ whole genome shotgun (WGS) entry which is preliminary data.</text>
</comment>
<dbReference type="STRING" id="42673.A0A2K0UAP2"/>
<accession>A0A2K0UAP2</accession>
<dbReference type="Pfam" id="PF04082">
    <property type="entry name" value="Fungal_trans"/>
    <property type="match status" value="1"/>
</dbReference>
<dbReference type="GO" id="GO:0008270">
    <property type="term" value="F:zinc ion binding"/>
    <property type="evidence" value="ECO:0007669"/>
    <property type="project" value="InterPro"/>
</dbReference>
<dbReference type="OrthoDB" id="426882at2759"/>
<evidence type="ECO:0000313" key="3">
    <source>
        <dbReference type="EMBL" id="PNP54824.1"/>
    </source>
</evidence>
<keyword evidence="1" id="KW-0539">Nucleus</keyword>
<keyword evidence="4" id="KW-1185">Reference proteome</keyword>
<evidence type="ECO:0000256" key="1">
    <source>
        <dbReference type="ARBA" id="ARBA00023242"/>
    </source>
</evidence>
<dbReference type="GO" id="GO:0003677">
    <property type="term" value="F:DNA binding"/>
    <property type="evidence" value="ECO:0007669"/>
    <property type="project" value="InterPro"/>
</dbReference>
<dbReference type="PANTHER" id="PTHR47256">
    <property type="entry name" value="ZN(II)2CYS6 TRANSCRIPTION FACTOR (EUROFUNG)-RELATED"/>
    <property type="match status" value="1"/>
</dbReference>
<proteinExistence type="predicted"/>
<dbReference type="GO" id="GO:0006351">
    <property type="term" value="P:DNA-templated transcription"/>
    <property type="evidence" value="ECO:0007669"/>
    <property type="project" value="InterPro"/>
</dbReference>
<gene>
    <name evidence="3" type="ORF">FNYG_15571</name>
</gene>
<organism evidence="3 4">
    <name type="scientific">Gibberella nygamai</name>
    <name type="common">Bean root rot disease fungus</name>
    <name type="synonym">Fusarium nygamai</name>
    <dbReference type="NCBI Taxonomy" id="42673"/>
    <lineage>
        <taxon>Eukaryota</taxon>
        <taxon>Fungi</taxon>
        <taxon>Dikarya</taxon>
        <taxon>Ascomycota</taxon>
        <taxon>Pezizomycotina</taxon>
        <taxon>Sordariomycetes</taxon>
        <taxon>Hypocreomycetidae</taxon>
        <taxon>Hypocreales</taxon>
        <taxon>Nectriaceae</taxon>
        <taxon>Fusarium</taxon>
        <taxon>Fusarium fujikuroi species complex</taxon>
    </lineage>
</organism>
<dbReference type="AlphaFoldDB" id="A0A2K0UAP2"/>